<name>A0AAW0LH96_QUESU</name>
<dbReference type="Proteomes" id="UP000237347">
    <property type="component" value="Unassembled WGS sequence"/>
</dbReference>
<reference evidence="2 3" key="1">
    <citation type="journal article" date="2018" name="Sci. Data">
        <title>The draft genome sequence of cork oak.</title>
        <authorList>
            <person name="Ramos A.M."/>
            <person name="Usie A."/>
            <person name="Barbosa P."/>
            <person name="Barros P.M."/>
            <person name="Capote T."/>
            <person name="Chaves I."/>
            <person name="Simoes F."/>
            <person name="Abreu I."/>
            <person name="Carrasquinho I."/>
            <person name="Faro C."/>
            <person name="Guimaraes J.B."/>
            <person name="Mendonca D."/>
            <person name="Nobrega F."/>
            <person name="Rodrigues L."/>
            <person name="Saibo N.J.M."/>
            <person name="Varela M.C."/>
            <person name="Egas C."/>
            <person name="Matos J."/>
            <person name="Miguel C.M."/>
            <person name="Oliveira M.M."/>
            <person name="Ricardo C.P."/>
            <person name="Goncalves S."/>
        </authorList>
    </citation>
    <scope>NUCLEOTIDE SEQUENCE [LARGE SCALE GENOMIC DNA]</scope>
    <source>
        <strain evidence="3">cv. HL8</strain>
    </source>
</reference>
<dbReference type="PANTHER" id="PTHR47186:SF13">
    <property type="entry name" value="DISEASE RESISTANCE PROTEIN RGA3"/>
    <property type="match status" value="1"/>
</dbReference>
<feature type="domain" description="R13L1/DRL21-like LRR repeat region" evidence="1">
    <location>
        <begin position="1"/>
        <end position="119"/>
    </location>
</feature>
<dbReference type="PANTHER" id="PTHR47186">
    <property type="entry name" value="LEUCINE-RICH REPEAT-CONTAINING PROTEIN 57"/>
    <property type="match status" value="1"/>
</dbReference>
<sequence length="279" mass="31864">ELNGLNNLRGTLDIKILEQLEDTNSNCDVKNLKEKQHLEKLELTWTHQEGHDEMLLDSLQPHPNLKILKVYGYTGVTFSSWLSSIKNLVDITLMGFDRCNHLPPLSKLPFLESLRLCGMKDLECISDRDISEEVSNLSFFPSLKFLWIRDCPNLKGWWRSASMTGHQHNMTSNSKLFQETIFPSSSSSSSSHLSKLNYMGISEILPDVVSPTDGEWHLNCLTHLETLLIGNCENLKTLPRWIGNLISLKQFTIYNCLNLKSLPDEMRDLSSLQTLEICN</sequence>
<gene>
    <name evidence="2" type="primary">RGA2_15</name>
    <name evidence="2" type="ORF">CFP56_000857</name>
</gene>
<dbReference type="SUPFAM" id="SSF52058">
    <property type="entry name" value="L domain-like"/>
    <property type="match status" value="1"/>
</dbReference>
<dbReference type="Gene3D" id="3.80.10.10">
    <property type="entry name" value="Ribonuclease Inhibitor"/>
    <property type="match status" value="2"/>
</dbReference>
<proteinExistence type="predicted"/>
<keyword evidence="3" id="KW-1185">Reference proteome</keyword>
<comment type="caution">
    <text evidence="2">The sequence shown here is derived from an EMBL/GenBank/DDBJ whole genome shotgun (WGS) entry which is preliminary data.</text>
</comment>
<feature type="non-terminal residue" evidence="2">
    <location>
        <position position="1"/>
    </location>
</feature>
<accession>A0AAW0LH96</accession>
<dbReference type="Pfam" id="PF25019">
    <property type="entry name" value="LRR_R13L1-DRL21"/>
    <property type="match status" value="1"/>
</dbReference>
<protein>
    <submittedName>
        <fullName evidence="2">Disease resistance protein rga2</fullName>
    </submittedName>
</protein>
<evidence type="ECO:0000259" key="1">
    <source>
        <dbReference type="Pfam" id="PF25019"/>
    </source>
</evidence>
<dbReference type="InterPro" id="IPR056789">
    <property type="entry name" value="LRR_R13L1-DRL21"/>
</dbReference>
<evidence type="ECO:0000313" key="2">
    <source>
        <dbReference type="EMBL" id="KAK7850456.1"/>
    </source>
</evidence>
<organism evidence="2 3">
    <name type="scientific">Quercus suber</name>
    <name type="common">Cork oak</name>
    <dbReference type="NCBI Taxonomy" id="58331"/>
    <lineage>
        <taxon>Eukaryota</taxon>
        <taxon>Viridiplantae</taxon>
        <taxon>Streptophyta</taxon>
        <taxon>Embryophyta</taxon>
        <taxon>Tracheophyta</taxon>
        <taxon>Spermatophyta</taxon>
        <taxon>Magnoliopsida</taxon>
        <taxon>eudicotyledons</taxon>
        <taxon>Gunneridae</taxon>
        <taxon>Pentapetalae</taxon>
        <taxon>rosids</taxon>
        <taxon>fabids</taxon>
        <taxon>Fagales</taxon>
        <taxon>Fagaceae</taxon>
        <taxon>Quercus</taxon>
    </lineage>
</organism>
<dbReference type="AlphaFoldDB" id="A0AAW0LH96"/>
<dbReference type="InterPro" id="IPR032675">
    <property type="entry name" value="LRR_dom_sf"/>
</dbReference>
<evidence type="ECO:0000313" key="3">
    <source>
        <dbReference type="Proteomes" id="UP000237347"/>
    </source>
</evidence>
<dbReference type="EMBL" id="PKMF04000100">
    <property type="protein sequence ID" value="KAK7850456.1"/>
    <property type="molecule type" value="Genomic_DNA"/>
</dbReference>